<dbReference type="GO" id="GO:0008379">
    <property type="term" value="F:thioredoxin peroxidase activity"/>
    <property type="evidence" value="ECO:0007669"/>
    <property type="project" value="TreeGrafter"/>
</dbReference>
<proteinExistence type="inferred from homology"/>
<dbReference type="InterPro" id="IPR013766">
    <property type="entry name" value="Thioredoxin_domain"/>
</dbReference>
<dbReference type="Pfam" id="PF00578">
    <property type="entry name" value="AhpC-TSA"/>
    <property type="match status" value="1"/>
</dbReference>
<evidence type="ECO:0000256" key="1">
    <source>
        <dbReference type="ARBA" id="ARBA00009796"/>
    </source>
</evidence>
<dbReference type="GO" id="GO:0042744">
    <property type="term" value="P:hydrogen peroxide catabolic process"/>
    <property type="evidence" value="ECO:0007669"/>
    <property type="project" value="TreeGrafter"/>
</dbReference>
<organism evidence="10">
    <name type="scientific">Menopon gallinae</name>
    <name type="common">poultry shaft louse</name>
    <dbReference type="NCBI Taxonomy" id="328185"/>
    <lineage>
        <taxon>Eukaryota</taxon>
        <taxon>Metazoa</taxon>
        <taxon>Ecdysozoa</taxon>
        <taxon>Arthropoda</taxon>
        <taxon>Hexapoda</taxon>
        <taxon>Insecta</taxon>
        <taxon>Pterygota</taxon>
        <taxon>Neoptera</taxon>
        <taxon>Paraneoptera</taxon>
        <taxon>Psocodea</taxon>
        <taxon>Troctomorpha</taxon>
        <taxon>Phthiraptera</taxon>
        <taxon>Amblycera</taxon>
        <taxon>Menoponidae</taxon>
        <taxon>Menopon</taxon>
    </lineage>
</organism>
<keyword evidence="6" id="KW-1015">Disulfide bond</keyword>
<evidence type="ECO:0000313" key="10">
    <source>
        <dbReference type="EMBL" id="KAL0281087.1"/>
    </source>
</evidence>
<dbReference type="FunFam" id="3.40.30.10:FF:000003">
    <property type="entry name" value="Peroxiredoxin 1"/>
    <property type="match status" value="1"/>
</dbReference>
<gene>
    <name evidence="10" type="ORF">PYX00_002183</name>
</gene>
<dbReference type="Gene3D" id="3.40.30.10">
    <property type="entry name" value="Glutaredoxin"/>
    <property type="match status" value="1"/>
</dbReference>
<dbReference type="CDD" id="cd03015">
    <property type="entry name" value="PRX_Typ2cys"/>
    <property type="match status" value="1"/>
</dbReference>
<dbReference type="InterPro" id="IPR050217">
    <property type="entry name" value="Peroxiredoxin"/>
</dbReference>
<dbReference type="EC" id="1.11.1.24" evidence="2"/>
<keyword evidence="4" id="KW-0049">Antioxidant</keyword>
<keyword evidence="3" id="KW-0575">Peroxidase</keyword>
<comment type="similarity">
    <text evidence="1">Belongs to the peroxiredoxin family. AhpC/Prx1 subfamily.</text>
</comment>
<dbReference type="PANTHER" id="PTHR10681">
    <property type="entry name" value="THIOREDOXIN PEROXIDASE"/>
    <property type="match status" value="1"/>
</dbReference>
<sequence length="301" mass="34373">MITLLNDINRTECKIIDHHAIRTDKTRRFWHLAVRELSLCWRACAAVYLSFTSHSFQLSKMCIPASRFILITTILLFFTTWTATESAKEVRGTADKQWTKAIIQRKAPYWKGIAVINGEFKELHNTDFYGKYLVLIFYPLDFTFVCPTEILAFNDRLPEFKELNADVVVCSVDSHYTHLAWTNTSRKDGGLGNIQLPMLSDITRTISQDYGVYVPDLGHSLRGLFIIDAQGNLRQSTINDLPVGRSVDETLRLLQAFQYTDAHGEVCPANWKPGADTIIPHPVKKRTYFQKVNEDCSGNPH</sequence>
<dbReference type="GO" id="GO:0008340">
    <property type="term" value="P:determination of adult lifespan"/>
    <property type="evidence" value="ECO:0007669"/>
    <property type="project" value="UniProtKB-ARBA"/>
</dbReference>
<dbReference type="Pfam" id="PF10417">
    <property type="entry name" value="1-cysPrx_C"/>
    <property type="match status" value="1"/>
</dbReference>
<dbReference type="SUPFAM" id="SSF52833">
    <property type="entry name" value="Thioredoxin-like"/>
    <property type="match status" value="1"/>
</dbReference>
<comment type="caution">
    <text evidence="10">The sequence shown here is derived from an EMBL/GenBank/DDBJ whole genome shotgun (WGS) entry which is preliminary data.</text>
</comment>
<protein>
    <recommendedName>
        <fullName evidence="2">thioredoxin-dependent peroxiredoxin</fullName>
        <ecNumber evidence="2">1.11.1.24</ecNumber>
    </recommendedName>
</protein>
<dbReference type="GO" id="GO:0005783">
    <property type="term" value="C:endoplasmic reticulum"/>
    <property type="evidence" value="ECO:0007669"/>
    <property type="project" value="TreeGrafter"/>
</dbReference>
<dbReference type="InterPro" id="IPR000866">
    <property type="entry name" value="AhpC/TSA"/>
</dbReference>
<evidence type="ECO:0000259" key="9">
    <source>
        <dbReference type="PROSITE" id="PS51352"/>
    </source>
</evidence>
<dbReference type="InterPro" id="IPR036249">
    <property type="entry name" value="Thioredoxin-like_sf"/>
</dbReference>
<evidence type="ECO:0000256" key="7">
    <source>
        <dbReference type="ARBA" id="ARBA00023284"/>
    </source>
</evidence>
<dbReference type="GO" id="GO:0006979">
    <property type="term" value="P:response to oxidative stress"/>
    <property type="evidence" value="ECO:0007669"/>
    <property type="project" value="TreeGrafter"/>
</dbReference>
<evidence type="ECO:0000256" key="3">
    <source>
        <dbReference type="ARBA" id="ARBA00022559"/>
    </source>
</evidence>
<keyword evidence="5" id="KW-0560">Oxidoreductase</keyword>
<accession>A0AAW2IGA9</accession>
<dbReference type="PROSITE" id="PS51352">
    <property type="entry name" value="THIOREDOXIN_2"/>
    <property type="match status" value="1"/>
</dbReference>
<evidence type="ECO:0000256" key="5">
    <source>
        <dbReference type="ARBA" id="ARBA00023002"/>
    </source>
</evidence>
<evidence type="ECO:0000256" key="2">
    <source>
        <dbReference type="ARBA" id="ARBA00013017"/>
    </source>
</evidence>
<evidence type="ECO:0000256" key="4">
    <source>
        <dbReference type="ARBA" id="ARBA00022862"/>
    </source>
</evidence>
<dbReference type="GO" id="GO:0045454">
    <property type="term" value="P:cell redox homeostasis"/>
    <property type="evidence" value="ECO:0007669"/>
    <property type="project" value="TreeGrafter"/>
</dbReference>
<evidence type="ECO:0000256" key="6">
    <source>
        <dbReference type="ARBA" id="ARBA00023157"/>
    </source>
</evidence>
<name>A0AAW2IGA9_9NEOP</name>
<feature type="domain" description="Thioredoxin" evidence="9">
    <location>
        <begin position="101"/>
        <end position="259"/>
    </location>
</feature>
<dbReference type="GO" id="GO:0033554">
    <property type="term" value="P:cellular response to stress"/>
    <property type="evidence" value="ECO:0007669"/>
    <property type="project" value="TreeGrafter"/>
</dbReference>
<dbReference type="GO" id="GO:0005829">
    <property type="term" value="C:cytosol"/>
    <property type="evidence" value="ECO:0007669"/>
    <property type="project" value="TreeGrafter"/>
</dbReference>
<dbReference type="InterPro" id="IPR019479">
    <property type="entry name" value="Peroxiredoxin_C"/>
</dbReference>
<dbReference type="AlphaFoldDB" id="A0AAW2IGA9"/>
<evidence type="ECO:0000256" key="8">
    <source>
        <dbReference type="ARBA" id="ARBA00049091"/>
    </source>
</evidence>
<dbReference type="EMBL" id="JARGDH010000001">
    <property type="protein sequence ID" value="KAL0281087.1"/>
    <property type="molecule type" value="Genomic_DNA"/>
</dbReference>
<keyword evidence="7" id="KW-0676">Redox-active center</keyword>
<dbReference type="PANTHER" id="PTHR10681:SF171">
    <property type="entry name" value="PEROXIREDOXIN 4"/>
    <property type="match status" value="1"/>
</dbReference>
<comment type="catalytic activity">
    <reaction evidence="8">
        <text>a hydroperoxide + [thioredoxin]-dithiol = an alcohol + [thioredoxin]-disulfide + H2O</text>
        <dbReference type="Rhea" id="RHEA:62620"/>
        <dbReference type="Rhea" id="RHEA-COMP:10698"/>
        <dbReference type="Rhea" id="RHEA-COMP:10700"/>
        <dbReference type="ChEBI" id="CHEBI:15377"/>
        <dbReference type="ChEBI" id="CHEBI:29950"/>
        <dbReference type="ChEBI" id="CHEBI:30879"/>
        <dbReference type="ChEBI" id="CHEBI:35924"/>
        <dbReference type="ChEBI" id="CHEBI:50058"/>
        <dbReference type="EC" id="1.11.1.24"/>
    </reaction>
</comment>
<reference evidence="10" key="1">
    <citation type="journal article" date="2024" name="Gigascience">
        <title>Chromosome-level genome of the poultry shaft louse Menopon gallinae provides insight into the host-switching and adaptive evolution of parasitic lice.</title>
        <authorList>
            <person name="Xu Y."/>
            <person name="Ma L."/>
            <person name="Liu S."/>
            <person name="Liang Y."/>
            <person name="Liu Q."/>
            <person name="He Z."/>
            <person name="Tian L."/>
            <person name="Duan Y."/>
            <person name="Cai W."/>
            <person name="Li H."/>
            <person name="Song F."/>
        </authorList>
    </citation>
    <scope>NUCLEOTIDE SEQUENCE</scope>
    <source>
        <strain evidence="10">Cailab_2023a</strain>
    </source>
</reference>